<evidence type="ECO:0000256" key="9">
    <source>
        <dbReference type="ARBA" id="ARBA00025772"/>
    </source>
</evidence>
<sequence>MKRMQGISVIEVALALAVVAVLTGVAAPAALSALLAVRYASVRAALGESVLMSNRVSVASGGVAVVCPSDPGGRCRDDADWSSGWLVYADIDEDRRFGAGDVLLRRQPPLPDGLRLVTTDGRRRIVFHPDGSNSGSNVTFSLCSRSGDRVESLVLSNAGRLRIAAGSDEQRSACRGR</sequence>
<dbReference type="Proteomes" id="UP001229313">
    <property type="component" value="Chromosome"/>
</dbReference>
<evidence type="ECO:0000256" key="7">
    <source>
        <dbReference type="ARBA" id="ARBA00022989"/>
    </source>
</evidence>
<keyword evidence="6" id="KW-0812">Transmembrane</keyword>
<evidence type="ECO:0000256" key="3">
    <source>
        <dbReference type="ARBA" id="ARBA00022475"/>
    </source>
</evidence>
<dbReference type="InterPro" id="IPR022346">
    <property type="entry name" value="T2SS_GspH"/>
</dbReference>
<proteinExistence type="inferred from homology"/>
<keyword evidence="13" id="KW-1185">Reference proteome</keyword>
<feature type="domain" description="General secretion pathway GspH" evidence="11">
    <location>
        <begin position="58"/>
        <end position="159"/>
    </location>
</feature>
<organism evidence="12 13">
    <name type="scientific">Lysobacter yananisis</name>
    <dbReference type="NCBI Taxonomy" id="1003114"/>
    <lineage>
        <taxon>Bacteria</taxon>
        <taxon>Pseudomonadati</taxon>
        <taxon>Pseudomonadota</taxon>
        <taxon>Gammaproteobacteria</taxon>
        <taxon>Lysobacterales</taxon>
        <taxon>Lysobacteraceae</taxon>
        <taxon>Lysobacter</taxon>
    </lineage>
</organism>
<evidence type="ECO:0000313" key="12">
    <source>
        <dbReference type="EMBL" id="WMT01231.1"/>
    </source>
</evidence>
<dbReference type="InterPro" id="IPR045584">
    <property type="entry name" value="Pilin-like"/>
</dbReference>
<keyword evidence="5" id="KW-0997">Cell inner membrane</keyword>
<evidence type="ECO:0000256" key="10">
    <source>
        <dbReference type="ARBA" id="ARBA00030775"/>
    </source>
</evidence>
<evidence type="ECO:0000256" key="6">
    <source>
        <dbReference type="ARBA" id="ARBA00022692"/>
    </source>
</evidence>
<evidence type="ECO:0000313" key="13">
    <source>
        <dbReference type="Proteomes" id="UP001229313"/>
    </source>
</evidence>
<evidence type="ECO:0000256" key="8">
    <source>
        <dbReference type="ARBA" id="ARBA00023136"/>
    </source>
</evidence>
<reference evidence="12 13" key="1">
    <citation type="submission" date="2023-08" db="EMBL/GenBank/DDBJ databases">
        <title>The whole genome sequence of Lysobacter yananisis.</title>
        <authorList>
            <person name="Sun H."/>
        </authorList>
    </citation>
    <scope>NUCLEOTIDE SEQUENCE [LARGE SCALE GENOMIC DNA]</scope>
    <source>
        <strain evidence="12 13">SNNU513</strain>
    </source>
</reference>
<dbReference type="Pfam" id="PF12019">
    <property type="entry name" value="GspH"/>
    <property type="match status" value="1"/>
</dbReference>
<evidence type="ECO:0000259" key="11">
    <source>
        <dbReference type="Pfam" id="PF12019"/>
    </source>
</evidence>
<keyword evidence="3" id="KW-1003">Cell membrane</keyword>
<dbReference type="Gene3D" id="3.55.40.10">
    <property type="entry name" value="minor pseudopilin epsh domain"/>
    <property type="match status" value="1"/>
</dbReference>
<name>A0ABY9P301_9GAMM</name>
<accession>A0ABY9P301</accession>
<evidence type="ECO:0000256" key="5">
    <source>
        <dbReference type="ARBA" id="ARBA00022519"/>
    </source>
</evidence>
<keyword evidence="8" id="KW-0472">Membrane</keyword>
<dbReference type="EMBL" id="CP133568">
    <property type="protein sequence ID" value="WMT01231.1"/>
    <property type="molecule type" value="Genomic_DNA"/>
</dbReference>
<dbReference type="SUPFAM" id="SSF54523">
    <property type="entry name" value="Pili subunits"/>
    <property type="match status" value="1"/>
</dbReference>
<dbReference type="RefSeq" id="WP_250449531.1">
    <property type="nucleotide sequence ID" value="NZ_CP133568.1"/>
</dbReference>
<evidence type="ECO:0000256" key="2">
    <source>
        <dbReference type="ARBA" id="ARBA00021549"/>
    </source>
</evidence>
<comment type="similarity">
    <text evidence="9">Belongs to the GSP H family.</text>
</comment>
<gene>
    <name evidence="12" type="ORF">RDV84_14630</name>
</gene>
<evidence type="ECO:0000256" key="1">
    <source>
        <dbReference type="ARBA" id="ARBA00004377"/>
    </source>
</evidence>
<keyword evidence="7" id="KW-1133">Transmembrane helix</keyword>
<keyword evidence="4" id="KW-0488">Methylation</keyword>
<protein>
    <recommendedName>
        <fullName evidence="2">Type II secretion system protein H</fullName>
    </recommendedName>
    <alternativeName>
        <fullName evidence="10">General secretion pathway protein H</fullName>
    </alternativeName>
</protein>
<evidence type="ECO:0000256" key="4">
    <source>
        <dbReference type="ARBA" id="ARBA00022481"/>
    </source>
</evidence>
<comment type="subcellular location">
    <subcellularLocation>
        <location evidence="1">Cell inner membrane</location>
        <topology evidence="1">Single-pass membrane protein</topology>
    </subcellularLocation>
</comment>